<sequence>MVTKTQQCNVLTAFLSIVTVFICFMVQQRLSFERPTRMS</sequence>
<feature type="transmembrane region" description="Helical" evidence="1">
    <location>
        <begin position="12"/>
        <end position="32"/>
    </location>
</feature>
<name>A0A0E9WEH8_ANGAN</name>
<reference evidence="2" key="2">
    <citation type="journal article" date="2015" name="Fish Shellfish Immunol.">
        <title>Early steps in the European eel (Anguilla anguilla)-Vibrio vulnificus interaction in the gills: Role of the RtxA13 toxin.</title>
        <authorList>
            <person name="Callol A."/>
            <person name="Pajuelo D."/>
            <person name="Ebbesson L."/>
            <person name="Teles M."/>
            <person name="MacKenzie S."/>
            <person name="Amaro C."/>
        </authorList>
    </citation>
    <scope>NUCLEOTIDE SEQUENCE</scope>
</reference>
<evidence type="ECO:0000313" key="2">
    <source>
        <dbReference type="EMBL" id="JAH87975.1"/>
    </source>
</evidence>
<evidence type="ECO:0000256" key="1">
    <source>
        <dbReference type="SAM" id="Phobius"/>
    </source>
</evidence>
<reference evidence="2" key="1">
    <citation type="submission" date="2014-11" db="EMBL/GenBank/DDBJ databases">
        <authorList>
            <person name="Amaro Gonzalez C."/>
        </authorList>
    </citation>
    <scope>NUCLEOTIDE SEQUENCE</scope>
</reference>
<keyword evidence="1" id="KW-1133">Transmembrane helix</keyword>
<organism evidence="2">
    <name type="scientific">Anguilla anguilla</name>
    <name type="common">European freshwater eel</name>
    <name type="synonym">Muraena anguilla</name>
    <dbReference type="NCBI Taxonomy" id="7936"/>
    <lineage>
        <taxon>Eukaryota</taxon>
        <taxon>Metazoa</taxon>
        <taxon>Chordata</taxon>
        <taxon>Craniata</taxon>
        <taxon>Vertebrata</taxon>
        <taxon>Euteleostomi</taxon>
        <taxon>Actinopterygii</taxon>
        <taxon>Neopterygii</taxon>
        <taxon>Teleostei</taxon>
        <taxon>Anguilliformes</taxon>
        <taxon>Anguillidae</taxon>
        <taxon>Anguilla</taxon>
    </lineage>
</organism>
<proteinExistence type="predicted"/>
<protein>
    <submittedName>
        <fullName evidence="2">Uncharacterized protein</fullName>
    </submittedName>
</protein>
<dbReference type="AlphaFoldDB" id="A0A0E9WEH8"/>
<dbReference type="EMBL" id="GBXM01020602">
    <property type="protein sequence ID" value="JAH87975.1"/>
    <property type="molecule type" value="Transcribed_RNA"/>
</dbReference>
<keyword evidence="1" id="KW-0812">Transmembrane</keyword>
<keyword evidence="1" id="KW-0472">Membrane</keyword>
<accession>A0A0E9WEH8</accession>